<dbReference type="AlphaFoldDB" id="A0A9N9TAW0"/>
<dbReference type="Gene3D" id="2.40.50.140">
    <property type="entry name" value="Nucleic acid-binding proteins"/>
    <property type="match status" value="1"/>
</dbReference>
<dbReference type="InterPro" id="IPR039193">
    <property type="entry name" value="Ribosomal_uS17m_metazoa"/>
</dbReference>
<dbReference type="PANTHER" id="PTHR24088">
    <property type="entry name" value="28S RIBOSOMAL PROTEIN S17, MITOCHONDRIAL"/>
    <property type="match status" value="1"/>
</dbReference>
<evidence type="ECO:0000313" key="1">
    <source>
        <dbReference type="EMBL" id="CAG9838903.1"/>
    </source>
</evidence>
<evidence type="ECO:0000313" key="2">
    <source>
        <dbReference type="Proteomes" id="UP001153709"/>
    </source>
</evidence>
<dbReference type="PANTHER" id="PTHR24088:SF0">
    <property type="entry name" value="SMALL RIBOSOMAL SUBUNIT PROTEIN US17M"/>
    <property type="match status" value="1"/>
</dbReference>
<organism evidence="1 2">
    <name type="scientific">Diabrotica balteata</name>
    <name type="common">Banded cucumber beetle</name>
    <dbReference type="NCBI Taxonomy" id="107213"/>
    <lineage>
        <taxon>Eukaryota</taxon>
        <taxon>Metazoa</taxon>
        <taxon>Ecdysozoa</taxon>
        <taxon>Arthropoda</taxon>
        <taxon>Hexapoda</taxon>
        <taxon>Insecta</taxon>
        <taxon>Pterygota</taxon>
        <taxon>Neoptera</taxon>
        <taxon>Endopterygota</taxon>
        <taxon>Coleoptera</taxon>
        <taxon>Polyphaga</taxon>
        <taxon>Cucujiformia</taxon>
        <taxon>Chrysomeloidea</taxon>
        <taxon>Chrysomelidae</taxon>
        <taxon>Galerucinae</taxon>
        <taxon>Diabroticina</taxon>
        <taxon>Diabroticites</taxon>
        <taxon>Diabrotica</taxon>
    </lineage>
</organism>
<dbReference type="OrthoDB" id="274752at2759"/>
<dbReference type="InterPro" id="IPR012340">
    <property type="entry name" value="NA-bd_OB-fold"/>
</dbReference>
<name>A0A9N9TAW0_DIABA</name>
<dbReference type="Proteomes" id="UP001153709">
    <property type="component" value="Chromosome 8"/>
</dbReference>
<reference evidence="1" key="1">
    <citation type="submission" date="2022-01" db="EMBL/GenBank/DDBJ databases">
        <authorList>
            <person name="King R."/>
        </authorList>
    </citation>
    <scope>NUCLEOTIDE SEQUENCE</scope>
</reference>
<gene>
    <name evidence="1" type="ORF">DIABBA_LOCUS11715</name>
</gene>
<proteinExistence type="predicted"/>
<protein>
    <recommendedName>
        <fullName evidence="3">Mitochondrial ribosomal protein S17</fullName>
    </recommendedName>
</protein>
<keyword evidence="2" id="KW-1185">Reference proteome</keyword>
<dbReference type="EMBL" id="OU898283">
    <property type="protein sequence ID" value="CAG9838903.1"/>
    <property type="molecule type" value="Genomic_DNA"/>
</dbReference>
<sequence>MAMLVPAINKTFMLLGQCVPCLKQGASKFKVKRLELDTNLNMFFPKHEFVYAHDPEKKCKSGDIVIVELLPERLTRLITHRVKEVLYPYGDITDPVTNKKVVAGKYRDHIEDINKIYGEKKSTFKYKNAPNRGWQENKKDFTHLETYIKYHESGEDDPRAV</sequence>
<dbReference type="GO" id="GO:0032543">
    <property type="term" value="P:mitochondrial translation"/>
    <property type="evidence" value="ECO:0007669"/>
    <property type="project" value="TreeGrafter"/>
</dbReference>
<dbReference type="GO" id="GO:0003735">
    <property type="term" value="F:structural constituent of ribosome"/>
    <property type="evidence" value="ECO:0007669"/>
    <property type="project" value="InterPro"/>
</dbReference>
<dbReference type="SUPFAM" id="SSF50249">
    <property type="entry name" value="Nucleic acid-binding proteins"/>
    <property type="match status" value="1"/>
</dbReference>
<dbReference type="GO" id="GO:0005763">
    <property type="term" value="C:mitochondrial small ribosomal subunit"/>
    <property type="evidence" value="ECO:0007669"/>
    <property type="project" value="InterPro"/>
</dbReference>
<accession>A0A9N9TAW0</accession>
<evidence type="ECO:0008006" key="3">
    <source>
        <dbReference type="Google" id="ProtNLM"/>
    </source>
</evidence>